<dbReference type="InterPro" id="IPR010420">
    <property type="entry name" value="CASTOR/POLLUX/SYM8_dom"/>
</dbReference>
<evidence type="ECO:0000259" key="9">
    <source>
        <dbReference type="Pfam" id="PF06241"/>
    </source>
</evidence>
<keyword evidence="11" id="KW-1185">Reference proteome</keyword>
<keyword evidence="7" id="KW-0407">Ion channel</keyword>
<keyword evidence="6 8" id="KW-0472">Membrane</keyword>
<dbReference type="InterPro" id="IPR036291">
    <property type="entry name" value="NAD(P)-bd_dom_sf"/>
</dbReference>
<keyword evidence="5" id="KW-0406">Ion transport</keyword>
<evidence type="ECO:0000256" key="2">
    <source>
        <dbReference type="ARBA" id="ARBA00022448"/>
    </source>
</evidence>
<dbReference type="Gene3D" id="3.40.50.720">
    <property type="entry name" value="NAD(P)-binding Rossmann-like Domain"/>
    <property type="match status" value="2"/>
</dbReference>
<keyword evidence="2" id="KW-0813">Transport</keyword>
<dbReference type="EMBL" id="FUKJ01000253">
    <property type="protein sequence ID" value="SJM93344.1"/>
    <property type="molecule type" value="Genomic_DNA"/>
</dbReference>
<keyword evidence="3 8" id="KW-0812">Transmembrane</keyword>
<evidence type="ECO:0000256" key="3">
    <source>
        <dbReference type="ARBA" id="ARBA00022692"/>
    </source>
</evidence>
<feature type="domain" description="CASTOR/POLLUX/SYM8 ion channel conserved" evidence="9">
    <location>
        <begin position="203"/>
        <end position="294"/>
    </location>
</feature>
<dbReference type="PANTHER" id="PTHR31563:SF10">
    <property type="entry name" value="ION CHANNEL POLLUX-RELATED"/>
    <property type="match status" value="1"/>
</dbReference>
<accession>A0A1R4HAR1</accession>
<reference evidence="11" key="1">
    <citation type="submission" date="2017-02" db="EMBL/GenBank/DDBJ databases">
        <authorList>
            <person name="Daims H."/>
        </authorList>
    </citation>
    <scope>NUCLEOTIDE SEQUENCE [LARGE SCALE GENOMIC DNA]</scope>
</reference>
<evidence type="ECO:0000256" key="4">
    <source>
        <dbReference type="ARBA" id="ARBA00022989"/>
    </source>
</evidence>
<sequence length="561" mass="61368">MGGDAADDNGNGWAFRLWGLVITLAGLFIVSSLISILSSGLESKLEELRKGHSFVCEENHTLILGWSSRLFLIISELAIANANVKKPRIVILADQDKIDMEDQIRAHVADIGRTKVICRSGSPIDLAALDVVNPQATKSIIILSPEGYADPDAQVIKMILAITNHPNRRVEKYHIVAELRDAKNSAVAKMIGKDEIELVIPDDLIARITVQTSRQVGLSSVYKELLNFSGDEIYFKQEPTLVGKTYGDALASFAHSTLIGLQSDGIAQLNPDMATPIQIDDTLICIAADDDKIQVLGTPNVAISAISSTSPSPIVKERDIILGWNQRAETIVREMDHYAVPDSELTIVSELVSTEAIVNALMPEVKNLNIHFMLGDTTDRAFLDTLNLTSYGHIILLCYSDILAMQEADSKTLLTLLHLRDIEAQKGESYSIVSEMMDSRNQVLAEIAKADDFIVSDELVGLLLTQISENKQLAAVFSDLFDADGAEIYLKPVEDYVCLGQSVNFYTVVEAARRKNETAIGYRLLNQANNAALCYGININPVKSGTIDFDAIDKIIVLAGQ</sequence>
<evidence type="ECO:0000256" key="8">
    <source>
        <dbReference type="SAM" id="Phobius"/>
    </source>
</evidence>
<evidence type="ECO:0000256" key="1">
    <source>
        <dbReference type="ARBA" id="ARBA00004127"/>
    </source>
</evidence>
<organism evidence="10 11">
    <name type="scientific">Crenothrix polyspora</name>
    <dbReference type="NCBI Taxonomy" id="360316"/>
    <lineage>
        <taxon>Bacteria</taxon>
        <taxon>Pseudomonadati</taxon>
        <taxon>Pseudomonadota</taxon>
        <taxon>Gammaproteobacteria</taxon>
        <taxon>Methylococcales</taxon>
        <taxon>Crenotrichaceae</taxon>
        <taxon>Crenothrix</taxon>
    </lineage>
</organism>
<dbReference type="InterPro" id="IPR044849">
    <property type="entry name" value="CASTOR/POLLUX/SYM8-like"/>
</dbReference>
<dbReference type="SUPFAM" id="SSF51735">
    <property type="entry name" value="NAD(P)-binding Rossmann-fold domains"/>
    <property type="match status" value="1"/>
</dbReference>
<feature type="transmembrane region" description="Helical" evidence="8">
    <location>
        <begin position="17"/>
        <end position="41"/>
    </location>
</feature>
<protein>
    <submittedName>
        <fullName evidence="10">Putative secreted protein</fullName>
    </submittedName>
</protein>
<evidence type="ECO:0000256" key="6">
    <source>
        <dbReference type="ARBA" id="ARBA00023136"/>
    </source>
</evidence>
<evidence type="ECO:0000313" key="10">
    <source>
        <dbReference type="EMBL" id="SJM93344.1"/>
    </source>
</evidence>
<evidence type="ECO:0000256" key="5">
    <source>
        <dbReference type="ARBA" id="ARBA00023065"/>
    </source>
</evidence>
<gene>
    <name evidence="10" type="ORF">CRENPOLYSF2_3260001</name>
</gene>
<name>A0A1R4HAR1_9GAMM</name>
<dbReference type="PANTHER" id="PTHR31563">
    <property type="entry name" value="ION CHANNEL POLLUX-RELATED"/>
    <property type="match status" value="1"/>
</dbReference>
<evidence type="ECO:0000256" key="7">
    <source>
        <dbReference type="ARBA" id="ARBA00023303"/>
    </source>
</evidence>
<dbReference type="GO" id="GO:0012505">
    <property type="term" value="C:endomembrane system"/>
    <property type="evidence" value="ECO:0007669"/>
    <property type="project" value="UniProtKB-SubCell"/>
</dbReference>
<dbReference type="Pfam" id="PF06241">
    <property type="entry name" value="Castor_Poll_mid"/>
    <property type="match status" value="1"/>
</dbReference>
<keyword evidence="4 8" id="KW-1133">Transmembrane helix</keyword>
<dbReference type="GO" id="GO:0034220">
    <property type="term" value="P:monoatomic ion transmembrane transport"/>
    <property type="evidence" value="ECO:0007669"/>
    <property type="project" value="UniProtKB-KW"/>
</dbReference>
<evidence type="ECO:0000313" key="11">
    <source>
        <dbReference type="Proteomes" id="UP000195442"/>
    </source>
</evidence>
<proteinExistence type="predicted"/>
<dbReference type="AlphaFoldDB" id="A0A1R4HAR1"/>
<comment type="subcellular location">
    <subcellularLocation>
        <location evidence="1">Endomembrane system</location>
        <topology evidence="1">Multi-pass membrane protein</topology>
    </subcellularLocation>
</comment>
<dbReference type="Proteomes" id="UP000195442">
    <property type="component" value="Unassembled WGS sequence"/>
</dbReference>